<feature type="domain" description="USP" evidence="16">
    <location>
        <begin position="165"/>
        <end position="650"/>
    </location>
</feature>
<dbReference type="InterPro" id="IPR001607">
    <property type="entry name" value="Znf_UBP"/>
</dbReference>
<evidence type="ECO:0000313" key="19">
    <source>
        <dbReference type="EMBL" id="CAK8674246.1"/>
    </source>
</evidence>
<dbReference type="Pfam" id="PF00443">
    <property type="entry name" value="UCH"/>
    <property type="match status" value="1"/>
</dbReference>
<dbReference type="PANTHER" id="PTHR21646:SF86">
    <property type="entry name" value="UBIQUITIN CARBOXYL-TERMINAL HYDROLASE"/>
    <property type="match status" value="1"/>
</dbReference>
<dbReference type="PROSITE" id="PS00973">
    <property type="entry name" value="USP_2"/>
    <property type="match status" value="1"/>
</dbReference>
<dbReference type="InterPro" id="IPR018200">
    <property type="entry name" value="USP_CS"/>
</dbReference>
<comment type="similarity">
    <text evidence="4">Belongs to the peptidase C19 family. USP20/USP33 subfamily.</text>
</comment>
<dbReference type="PANTHER" id="PTHR21646">
    <property type="entry name" value="UBIQUITIN CARBOXYL-TERMINAL HYDROLASE"/>
    <property type="match status" value="1"/>
</dbReference>
<keyword evidence="5" id="KW-0963">Cytoplasm</keyword>
<evidence type="ECO:0000256" key="6">
    <source>
        <dbReference type="ARBA" id="ARBA00022583"/>
    </source>
</evidence>
<protein>
    <recommendedName>
        <fullName evidence="14">Ubiquitin carboxyl-terminal hydrolase</fullName>
        <ecNumber evidence="14">3.4.19.12</ecNumber>
    </recommendedName>
</protein>
<evidence type="ECO:0000256" key="11">
    <source>
        <dbReference type="ARBA" id="ARBA00022833"/>
    </source>
</evidence>
<dbReference type="InterPro" id="IPR001394">
    <property type="entry name" value="Peptidase_C19_UCH"/>
</dbReference>
<sequence>MACLHLPEVWDKSKSDLLRKSEESCQVCQRTGPNNWACLQVGCNFVGCPVSASNHSSTHFEKEGHSVAVNLKSFRIWCYICQKEGKIPEYFQAVEMKKLRALKADGLVRESAAAAEETREDEAKESLISRCEDLAAIEFTSLQSLDLAWDSMDDSVINDLNQGLTGLRNLGNTCYMNAALQSLSNCPHLTLYFLTLAKYHASNPKKMMTRSYYKLIMQMWRGSACASVTPSMVSSTLKAINPSFRGHQQQDTQEFLRCFMDCLHEEMKHPIHDSHPMKGAGDAGSGLLTSSHMINQKLSDEAISLTLKSSSSNESPISTSEDDVNKMLSSESRAAMNQYSKELDQLHASGSPLFRSSSLPSISKFVDEDIGEGRVRKRTISSRSPTPRRKEMEDEEDRRELQKSVEYSSVISDIFDGTLRSSVHCRTCLSVSHTRETFQDLSLPIPGKDDTARLHGFSQAPLHLVTTASSSGPCADSEGYGSGLFKVWDWLKSWIWGPEVTLVDCLSAFFSADELKGENMYSCDKCKKLRNGVKYCRLLELPEVLCVHLKRFRHEYLTSYSTKISSSVVFPLQGLDLSQYAAPDCASRQRVYDLSSVIVHQGSAGGGHYISYCKNPRNGNWYEFDDQYVTQVDASAVASAEAYVLFYSKVTSTEVIQGRENVVALQRSADRPALMRFYVSLQWMVKFQTFAEPGPINNDYFVCPHGDVKPDLFADIGDRVCCVTEQVWHVMHERFGGGPSVSHLQPCVTCIQESEILRKRRETECATYNELRNKYGSATNYISMAWFRKWQSFIQSDEDPPDEIDNGPIAASRDGIITLRTDGDYGVITREAWNYLHSKYGGGPVIARQCNQFSDDVEMDVD</sequence>
<keyword evidence="14" id="KW-0788">Thiol protease</keyword>
<evidence type="ECO:0000256" key="15">
    <source>
        <dbReference type="SAM" id="MobiDB-lite"/>
    </source>
</evidence>
<organism evidence="19 20">
    <name type="scientific">Clavelina lepadiformis</name>
    <name type="common">Light-bulb sea squirt</name>
    <name type="synonym">Ascidia lepadiformis</name>
    <dbReference type="NCBI Taxonomy" id="159417"/>
    <lineage>
        <taxon>Eukaryota</taxon>
        <taxon>Metazoa</taxon>
        <taxon>Chordata</taxon>
        <taxon>Tunicata</taxon>
        <taxon>Ascidiacea</taxon>
        <taxon>Aplousobranchia</taxon>
        <taxon>Clavelinidae</taxon>
        <taxon>Clavelina</taxon>
    </lineage>
</organism>
<dbReference type="SMART" id="SM00695">
    <property type="entry name" value="DUSP"/>
    <property type="match status" value="2"/>
</dbReference>
<keyword evidence="20" id="KW-1185">Reference proteome</keyword>
<keyword evidence="12" id="KW-0206">Cytoskeleton</keyword>
<keyword evidence="11" id="KW-0862">Zinc</keyword>
<keyword evidence="14" id="KW-0378">Hydrolase</keyword>
<dbReference type="InterPro" id="IPR006615">
    <property type="entry name" value="Pept_C19_DUSP"/>
</dbReference>
<evidence type="ECO:0000256" key="12">
    <source>
        <dbReference type="ARBA" id="ARBA00023212"/>
    </source>
</evidence>
<evidence type="ECO:0000256" key="4">
    <source>
        <dbReference type="ARBA" id="ARBA00008269"/>
    </source>
</evidence>
<evidence type="ECO:0000256" key="5">
    <source>
        <dbReference type="ARBA" id="ARBA00022490"/>
    </source>
</evidence>
<keyword evidence="7" id="KW-0479">Metal-binding</keyword>
<evidence type="ECO:0000256" key="3">
    <source>
        <dbReference type="ARBA" id="ARBA00004556"/>
    </source>
</evidence>
<dbReference type="Pfam" id="PF06337">
    <property type="entry name" value="DUSP"/>
    <property type="match status" value="2"/>
</dbReference>
<dbReference type="EMBL" id="CAWYQH010000013">
    <property type="protein sequence ID" value="CAK8674246.1"/>
    <property type="molecule type" value="Genomic_DNA"/>
</dbReference>
<dbReference type="InterPro" id="IPR013083">
    <property type="entry name" value="Znf_RING/FYVE/PHD"/>
</dbReference>
<reference evidence="19 20" key="1">
    <citation type="submission" date="2024-02" db="EMBL/GenBank/DDBJ databases">
        <authorList>
            <person name="Daric V."/>
            <person name="Darras S."/>
        </authorList>
    </citation>
    <scope>NUCLEOTIDE SEQUENCE [LARGE SCALE GENOMIC DNA]</scope>
</reference>
<keyword evidence="9 13" id="KW-0863">Zinc-finger</keyword>
<evidence type="ECO:0000256" key="1">
    <source>
        <dbReference type="ARBA" id="ARBA00000707"/>
    </source>
</evidence>
<evidence type="ECO:0000259" key="18">
    <source>
        <dbReference type="PROSITE" id="PS51283"/>
    </source>
</evidence>
<proteinExistence type="inferred from homology"/>
<dbReference type="PROSITE" id="PS00972">
    <property type="entry name" value="USP_1"/>
    <property type="match status" value="1"/>
</dbReference>
<evidence type="ECO:0000256" key="2">
    <source>
        <dbReference type="ARBA" id="ARBA00004300"/>
    </source>
</evidence>
<comment type="caution">
    <text evidence="19">The sequence shown here is derived from an EMBL/GenBank/DDBJ whole genome shotgun (WGS) entry which is preliminary data.</text>
</comment>
<dbReference type="InterPro" id="IPR035927">
    <property type="entry name" value="DUSP-like_sf"/>
</dbReference>
<evidence type="ECO:0000256" key="7">
    <source>
        <dbReference type="ARBA" id="ARBA00022723"/>
    </source>
</evidence>
<dbReference type="PROSITE" id="PS51283">
    <property type="entry name" value="DUSP"/>
    <property type="match status" value="2"/>
</dbReference>
<feature type="compositionally biased region" description="Basic and acidic residues" evidence="15">
    <location>
        <begin position="388"/>
        <end position="402"/>
    </location>
</feature>
<evidence type="ECO:0000256" key="9">
    <source>
        <dbReference type="ARBA" id="ARBA00022771"/>
    </source>
</evidence>
<comment type="subcellular location">
    <subcellularLocation>
        <location evidence="2">Cytoplasm</location>
        <location evidence="2">Cytoskeleton</location>
        <location evidence="2">Microtubule organizing center</location>
        <location evidence="2">Centrosome</location>
    </subcellularLocation>
    <subcellularLocation>
        <location evidence="3">Cytoplasm</location>
        <location evidence="3">Perinuclear region</location>
    </subcellularLocation>
</comment>
<feature type="domain" description="DUSP" evidence="18">
    <location>
        <begin position="653"/>
        <end position="747"/>
    </location>
</feature>
<dbReference type="SUPFAM" id="SSF143791">
    <property type="entry name" value="DUSP-like"/>
    <property type="match status" value="2"/>
</dbReference>
<evidence type="ECO:0000256" key="13">
    <source>
        <dbReference type="PROSITE-ProRule" id="PRU00502"/>
    </source>
</evidence>
<keyword evidence="10 14" id="KW-0833">Ubl conjugation pathway</keyword>
<feature type="domain" description="UBP-type" evidence="17">
    <location>
        <begin position="1"/>
        <end position="106"/>
    </location>
</feature>
<dbReference type="Gene3D" id="3.30.2230.10">
    <property type="entry name" value="DUSP-like"/>
    <property type="match status" value="2"/>
</dbReference>
<dbReference type="PROSITE" id="PS50271">
    <property type="entry name" value="ZF_UBP"/>
    <property type="match status" value="1"/>
</dbReference>
<evidence type="ECO:0000256" key="10">
    <source>
        <dbReference type="ARBA" id="ARBA00022786"/>
    </source>
</evidence>
<name>A0ABP0F3E9_CLALP</name>
<dbReference type="Proteomes" id="UP001642483">
    <property type="component" value="Unassembled WGS sequence"/>
</dbReference>
<dbReference type="InterPro" id="IPR028889">
    <property type="entry name" value="USP"/>
</dbReference>
<evidence type="ECO:0000259" key="16">
    <source>
        <dbReference type="PROSITE" id="PS50235"/>
    </source>
</evidence>
<evidence type="ECO:0000313" key="20">
    <source>
        <dbReference type="Proteomes" id="UP001642483"/>
    </source>
</evidence>
<evidence type="ECO:0000256" key="8">
    <source>
        <dbReference type="ARBA" id="ARBA00022737"/>
    </source>
</evidence>
<dbReference type="PROSITE" id="PS50235">
    <property type="entry name" value="USP_3"/>
    <property type="match status" value="1"/>
</dbReference>
<keyword evidence="14" id="KW-0645">Protease</keyword>
<gene>
    <name evidence="19" type="ORF">CVLEPA_LOCUS3964</name>
</gene>
<feature type="region of interest" description="Disordered" evidence="15">
    <location>
        <begin position="376"/>
        <end position="402"/>
    </location>
</feature>
<evidence type="ECO:0000256" key="14">
    <source>
        <dbReference type="RuleBase" id="RU366025"/>
    </source>
</evidence>
<dbReference type="Gene3D" id="3.90.70.10">
    <property type="entry name" value="Cysteine proteinases"/>
    <property type="match status" value="1"/>
</dbReference>
<accession>A0ABP0F3E9</accession>
<dbReference type="SUPFAM" id="SSF57850">
    <property type="entry name" value="RING/U-box"/>
    <property type="match status" value="1"/>
</dbReference>
<dbReference type="InterPro" id="IPR038765">
    <property type="entry name" value="Papain-like_cys_pep_sf"/>
</dbReference>
<dbReference type="EC" id="3.4.19.12" evidence="14"/>
<keyword evidence="8" id="KW-0677">Repeat</keyword>
<comment type="catalytic activity">
    <reaction evidence="1 14">
        <text>Thiol-dependent hydrolysis of ester, thioester, amide, peptide and isopeptide bonds formed by the C-terminal Gly of ubiquitin (a 76-residue protein attached to proteins as an intracellular targeting signal).</text>
        <dbReference type="EC" id="3.4.19.12"/>
    </reaction>
</comment>
<dbReference type="SUPFAM" id="SSF54001">
    <property type="entry name" value="Cysteine proteinases"/>
    <property type="match status" value="1"/>
</dbReference>
<evidence type="ECO:0000259" key="17">
    <source>
        <dbReference type="PROSITE" id="PS50271"/>
    </source>
</evidence>
<dbReference type="Pfam" id="PF02148">
    <property type="entry name" value="zf-UBP"/>
    <property type="match status" value="1"/>
</dbReference>
<feature type="domain" description="DUSP" evidence="18">
    <location>
        <begin position="755"/>
        <end position="851"/>
    </location>
</feature>
<dbReference type="CDD" id="cd02674">
    <property type="entry name" value="Peptidase_C19R"/>
    <property type="match status" value="1"/>
</dbReference>
<dbReference type="Gene3D" id="3.30.40.10">
    <property type="entry name" value="Zinc/RING finger domain, C3HC4 (zinc finger)"/>
    <property type="match status" value="1"/>
</dbReference>
<keyword evidence="6" id="KW-0254">Endocytosis</keyword>
<dbReference type="SMART" id="SM00290">
    <property type="entry name" value="ZnF_UBP"/>
    <property type="match status" value="1"/>
</dbReference>
<dbReference type="InterPro" id="IPR050185">
    <property type="entry name" value="Ub_carboxyl-term_hydrolase"/>
</dbReference>